<dbReference type="InterPro" id="IPR027368">
    <property type="entry name" value="MnmE_dom2"/>
</dbReference>
<evidence type="ECO:0000256" key="6">
    <source>
        <dbReference type="ARBA" id="ARBA00022801"/>
    </source>
</evidence>
<feature type="binding site" evidence="10">
    <location>
        <position position="80"/>
    </location>
    <ligand>
        <name>(6S)-5-formyl-5,6,7,8-tetrahydrofolate</name>
        <dbReference type="ChEBI" id="CHEBI:57457"/>
    </ligand>
</feature>
<comment type="function">
    <text evidence="10">Exhibits a very high intrinsic GTPase hydrolysis rate. Involved in the addition of a carboxymethylaminomethyl (cmnm) group at the wobble position (U34) of certain tRNAs, forming tRNA-cmnm(5)s(2)U34.</text>
</comment>
<dbReference type="InterPro" id="IPR006073">
    <property type="entry name" value="GTP-bd"/>
</dbReference>
<dbReference type="SUPFAM" id="SSF52540">
    <property type="entry name" value="P-loop containing nucleoside triphosphate hydrolases"/>
    <property type="match status" value="1"/>
</dbReference>
<evidence type="ECO:0000256" key="5">
    <source>
        <dbReference type="ARBA" id="ARBA00022741"/>
    </source>
</evidence>
<dbReference type="GO" id="GO:0003924">
    <property type="term" value="F:GTPase activity"/>
    <property type="evidence" value="ECO:0007669"/>
    <property type="project" value="UniProtKB-UniRule"/>
</dbReference>
<dbReference type="PROSITE" id="PS51709">
    <property type="entry name" value="G_TRME"/>
    <property type="match status" value="1"/>
</dbReference>
<dbReference type="InterPro" id="IPR031168">
    <property type="entry name" value="G_TrmE"/>
</dbReference>
<dbReference type="InterPro" id="IPR027417">
    <property type="entry name" value="P-loop_NTPase"/>
</dbReference>
<feature type="binding site" evidence="10">
    <location>
        <position position="23"/>
    </location>
    <ligand>
        <name>(6S)-5-formyl-5,6,7,8-tetrahydrofolate</name>
        <dbReference type="ChEBI" id="CHEBI:57457"/>
    </ligand>
</feature>
<keyword evidence="5 10" id="KW-0547">Nucleotide-binding</keyword>
<dbReference type="GO" id="GO:0005525">
    <property type="term" value="F:GTP binding"/>
    <property type="evidence" value="ECO:0007669"/>
    <property type="project" value="UniProtKB-UniRule"/>
</dbReference>
<dbReference type="HAMAP" id="MF_00379">
    <property type="entry name" value="GTPase_MnmE"/>
    <property type="match status" value="1"/>
</dbReference>
<dbReference type="EC" id="3.6.-.-" evidence="10"/>
<dbReference type="Gene3D" id="1.20.120.430">
    <property type="entry name" value="tRNA modification GTPase MnmE domain 2"/>
    <property type="match status" value="1"/>
</dbReference>
<dbReference type="InterPro" id="IPR027266">
    <property type="entry name" value="TrmE/GcvT-like"/>
</dbReference>
<proteinExistence type="inferred from homology"/>
<dbReference type="Gene3D" id="3.40.50.300">
    <property type="entry name" value="P-loop containing nucleotide triphosphate hydrolases"/>
    <property type="match status" value="1"/>
</dbReference>
<feature type="binding site" evidence="10">
    <location>
        <position position="230"/>
    </location>
    <ligand>
        <name>Mg(2+)</name>
        <dbReference type="ChEBI" id="CHEBI:18420"/>
    </ligand>
</feature>
<comment type="subunit">
    <text evidence="10">Homodimer. Heterotetramer of two MnmE and two MnmG subunits.</text>
</comment>
<evidence type="ECO:0000259" key="12">
    <source>
        <dbReference type="PROSITE" id="PS51709"/>
    </source>
</evidence>
<feature type="binding site" evidence="10">
    <location>
        <position position="247"/>
    </location>
    <ligand>
        <name>K(+)</name>
        <dbReference type="ChEBI" id="CHEBI:29103"/>
    </ligand>
</feature>
<dbReference type="CDD" id="cd14858">
    <property type="entry name" value="TrmE_N"/>
    <property type="match status" value="1"/>
</dbReference>
<keyword evidence="7 10" id="KW-0460">Magnesium</keyword>
<keyword evidence="8 10" id="KW-0630">Potassium</keyword>
<name>A0A4D6XUA0_9GAMM</name>
<comment type="cofactor">
    <cofactor evidence="10">
        <name>K(+)</name>
        <dbReference type="ChEBI" id="CHEBI:29103"/>
    </cofactor>
    <text evidence="10">Binds 1 potassium ion per subunit.</text>
</comment>
<dbReference type="RefSeq" id="WP_158356324.1">
    <property type="nucleotide sequence ID" value="NZ_CP034873.1"/>
</dbReference>
<evidence type="ECO:0000256" key="8">
    <source>
        <dbReference type="ARBA" id="ARBA00022958"/>
    </source>
</evidence>
<dbReference type="Gene3D" id="3.30.1360.120">
    <property type="entry name" value="Probable tRNA modification gtpase trme, domain 1"/>
    <property type="match status" value="1"/>
</dbReference>
<dbReference type="EMBL" id="CP034873">
    <property type="protein sequence ID" value="QCI21352.1"/>
    <property type="molecule type" value="Genomic_DNA"/>
</dbReference>
<dbReference type="FunFam" id="3.30.1360.120:FF:000001">
    <property type="entry name" value="tRNA modification GTPase MnmE"/>
    <property type="match status" value="1"/>
</dbReference>
<dbReference type="Pfam" id="PF12631">
    <property type="entry name" value="MnmE_helical"/>
    <property type="match status" value="1"/>
</dbReference>
<keyword evidence="3 10" id="KW-0819">tRNA processing</keyword>
<dbReference type="NCBIfam" id="TIGR00450">
    <property type="entry name" value="mnmE_trmE_thdF"/>
    <property type="match status" value="1"/>
</dbReference>
<keyword evidence="9 10" id="KW-0342">GTP-binding</keyword>
<keyword evidence="4 10" id="KW-0479">Metal-binding</keyword>
<organism evidence="13 14">
    <name type="scientific">Buchnera aphidicola</name>
    <name type="common">Hyadaphis tataricae</name>
    <dbReference type="NCBI Taxonomy" id="1241859"/>
    <lineage>
        <taxon>Bacteria</taxon>
        <taxon>Pseudomonadati</taxon>
        <taxon>Pseudomonadota</taxon>
        <taxon>Gammaproteobacteria</taxon>
        <taxon>Enterobacterales</taxon>
        <taxon>Erwiniaceae</taxon>
        <taxon>Buchnera</taxon>
    </lineage>
</organism>
<comment type="subcellular location">
    <subcellularLocation>
        <location evidence="10">Cytoplasm</location>
    </subcellularLocation>
</comment>
<dbReference type="InterPro" id="IPR025867">
    <property type="entry name" value="MnmE_helical"/>
</dbReference>
<dbReference type="Pfam" id="PF01926">
    <property type="entry name" value="MMR_HSR1"/>
    <property type="match status" value="1"/>
</dbReference>
<dbReference type="CDD" id="cd04164">
    <property type="entry name" value="trmE"/>
    <property type="match status" value="1"/>
</dbReference>
<sequence length="452" mass="50808">MINNDTIVAQVTHPGKSSVGILRISGPKTKTIAIEILGALPRARYATYSNFLDSQKRVLDKGIALWFPAPCSFTGEDILELQGHGSPLIIDLLIQRITSIMHTRIARPGEFSERAFLNGKIDLIQAEAIDDLINAETELSIRASLNSLQGDFSSSIEKLINVIVALRMHVESTIDFSEEDINIDINQIINSQLKQLDHHFKKLKKTIAEGKLLKEGKKIVIVGFPNTGKSSLLNILSCSDRAIVTNIAGTTRDLLYQYVNINGIVCELIDTAGLRNTHNEIERIGIKRAWNILQTANHILFVIDATIEPLEQKKISKDFLNKIPTNIEVTFVLNKNDLLNKRFGVKKIKDMFFFRVSALTGEGIDSLRNHIVNIEKNKSEEGVFIARRRHINQINLAYNELSRAQKNWSSYENIELLAESLNLMNKFLGEITGKFSTEDLLKNIFSNFCIGK</sequence>
<reference evidence="13 14" key="1">
    <citation type="submission" date="2018-12" db="EMBL/GenBank/DDBJ databases">
        <authorList>
            <person name="Chong R.A."/>
        </authorList>
    </citation>
    <scope>NUCLEOTIDE SEQUENCE [LARGE SCALE GENOMIC DNA]</scope>
    <source>
        <strain evidence="13 14">Hta</strain>
    </source>
</reference>
<dbReference type="Pfam" id="PF10396">
    <property type="entry name" value="TrmE_N"/>
    <property type="match status" value="1"/>
</dbReference>
<dbReference type="InterPro" id="IPR005225">
    <property type="entry name" value="Small_GTP-bd"/>
</dbReference>
<feature type="binding site" evidence="10">
    <location>
        <position position="251"/>
    </location>
    <ligand>
        <name>Mg(2+)</name>
        <dbReference type="ChEBI" id="CHEBI:18420"/>
    </ligand>
</feature>
<evidence type="ECO:0000256" key="2">
    <source>
        <dbReference type="ARBA" id="ARBA00022490"/>
    </source>
</evidence>
<dbReference type="InterPro" id="IPR018948">
    <property type="entry name" value="GTP-bd_TrmE_N"/>
</dbReference>
<keyword evidence="2 10" id="KW-0963">Cytoplasm</keyword>
<dbReference type="NCBIfam" id="TIGR00231">
    <property type="entry name" value="small_GTP"/>
    <property type="match status" value="1"/>
</dbReference>
<keyword evidence="6 10" id="KW-0378">Hydrolase</keyword>
<feature type="domain" description="TrmE-type G" evidence="12">
    <location>
        <begin position="216"/>
        <end position="376"/>
    </location>
</feature>
<feature type="binding site" evidence="10">
    <location>
        <position position="120"/>
    </location>
    <ligand>
        <name>(6S)-5-formyl-5,6,7,8-tetrahydrofolate</name>
        <dbReference type="ChEBI" id="CHEBI:57457"/>
    </ligand>
</feature>
<dbReference type="OrthoDB" id="9805918at2"/>
<comment type="caution">
    <text evidence="10">Lacks conserved residue(s) required for the propagation of feature annotation.</text>
</comment>
<evidence type="ECO:0000256" key="9">
    <source>
        <dbReference type="ARBA" id="ARBA00023134"/>
    </source>
</evidence>
<dbReference type="GO" id="GO:0030488">
    <property type="term" value="P:tRNA methylation"/>
    <property type="evidence" value="ECO:0007669"/>
    <property type="project" value="TreeGrafter"/>
</dbReference>
<reference evidence="13 14" key="2">
    <citation type="submission" date="2019-05" db="EMBL/GenBank/DDBJ databases">
        <title>Genome evolution of the obligate endosymbiont Buchnera aphidicola.</title>
        <authorList>
            <person name="Moran N.A."/>
        </authorList>
    </citation>
    <scope>NUCLEOTIDE SEQUENCE [LARGE SCALE GENOMIC DNA]</scope>
    <source>
        <strain evidence="13 14">Hta</strain>
    </source>
</reference>
<evidence type="ECO:0000313" key="13">
    <source>
        <dbReference type="EMBL" id="QCI21352.1"/>
    </source>
</evidence>
<dbReference type="NCBIfam" id="NF003661">
    <property type="entry name" value="PRK05291.1-3"/>
    <property type="match status" value="1"/>
</dbReference>
<dbReference type="Proteomes" id="UP000298773">
    <property type="component" value="Chromosome"/>
</dbReference>
<dbReference type="GO" id="GO:0005829">
    <property type="term" value="C:cytosol"/>
    <property type="evidence" value="ECO:0007669"/>
    <property type="project" value="TreeGrafter"/>
</dbReference>
<accession>A0A4D6XUA0</accession>
<feature type="binding site" evidence="10">
    <location>
        <begin position="270"/>
        <end position="273"/>
    </location>
    <ligand>
        <name>GTP</name>
        <dbReference type="ChEBI" id="CHEBI:37565"/>
    </ligand>
</feature>
<evidence type="ECO:0000256" key="3">
    <source>
        <dbReference type="ARBA" id="ARBA00022694"/>
    </source>
</evidence>
<dbReference type="GO" id="GO:0046872">
    <property type="term" value="F:metal ion binding"/>
    <property type="evidence" value="ECO:0007669"/>
    <property type="project" value="UniProtKB-KW"/>
</dbReference>
<evidence type="ECO:0000256" key="4">
    <source>
        <dbReference type="ARBA" id="ARBA00022723"/>
    </source>
</evidence>
<dbReference type="GO" id="GO:0002098">
    <property type="term" value="P:tRNA wobble uridine modification"/>
    <property type="evidence" value="ECO:0007669"/>
    <property type="project" value="TreeGrafter"/>
</dbReference>
<feature type="binding site" evidence="10">
    <location>
        <position position="452"/>
    </location>
    <ligand>
        <name>(6S)-5-formyl-5,6,7,8-tetrahydrofolate</name>
        <dbReference type="ChEBI" id="CHEBI:57457"/>
    </ligand>
</feature>
<evidence type="ECO:0000256" key="1">
    <source>
        <dbReference type="ARBA" id="ARBA00011043"/>
    </source>
</evidence>
<dbReference type="AlphaFoldDB" id="A0A4D6XUA0"/>
<comment type="similarity">
    <text evidence="1 10 11">Belongs to the TRAFAC class TrmE-Era-EngA-EngB-Septin-like GTPase superfamily. TrmE GTPase family.</text>
</comment>
<feature type="binding site" evidence="10">
    <location>
        <position position="250"/>
    </location>
    <ligand>
        <name>K(+)</name>
        <dbReference type="ChEBI" id="CHEBI:29103"/>
    </ligand>
</feature>
<gene>
    <name evidence="10 13" type="primary">mnmE</name>
    <name evidence="10" type="synonym">trmE</name>
    <name evidence="13" type="ORF">D9V69_00080</name>
</gene>
<feature type="binding site" evidence="10">
    <location>
        <position position="226"/>
    </location>
    <ligand>
        <name>K(+)</name>
        <dbReference type="ChEBI" id="CHEBI:29103"/>
    </ligand>
</feature>
<dbReference type="InterPro" id="IPR004520">
    <property type="entry name" value="GTPase_MnmE"/>
</dbReference>
<dbReference type="PANTHER" id="PTHR42714">
    <property type="entry name" value="TRNA MODIFICATION GTPASE GTPBP3"/>
    <property type="match status" value="1"/>
</dbReference>
<evidence type="ECO:0000256" key="10">
    <source>
        <dbReference type="HAMAP-Rule" id="MF_00379"/>
    </source>
</evidence>
<dbReference type="PANTHER" id="PTHR42714:SF2">
    <property type="entry name" value="TRNA MODIFICATION GTPASE GTPBP3, MITOCHONDRIAL"/>
    <property type="match status" value="1"/>
</dbReference>
<feature type="binding site" evidence="10">
    <location>
        <begin position="245"/>
        <end position="251"/>
    </location>
    <ligand>
        <name>GTP</name>
        <dbReference type="ChEBI" id="CHEBI:37565"/>
    </ligand>
</feature>
<evidence type="ECO:0000256" key="11">
    <source>
        <dbReference type="RuleBase" id="RU003313"/>
    </source>
</evidence>
<protein>
    <recommendedName>
        <fullName evidence="10">tRNA modification GTPase MnmE</fullName>
        <ecNumber evidence="10">3.6.-.-</ecNumber>
    </recommendedName>
</protein>
<feature type="binding site" evidence="10">
    <location>
        <begin position="226"/>
        <end position="231"/>
    </location>
    <ligand>
        <name>GTP</name>
        <dbReference type="ChEBI" id="CHEBI:37565"/>
    </ligand>
</feature>
<feature type="binding site" evidence="10">
    <location>
        <position position="245"/>
    </location>
    <ligand>
        <name>K(+)</name>
        <dbReference type="ChEBI" id="CHEBI:29103"/>
    </ligand>
</feature>
<evidence type="ECO:0000313" key="14">
    <source>
        <dbReference type="Proteomes" id="UP000298773"/>
    </source>
</evidence>
<evidence type="ECO:0000256" key="7">
    <source>
        <dbReference type="ARBA" id="ARBA00022842"/>
    </source>
</evidence>